<dbReference type="FunFam" id="3.40.50.1000:FF:000029">
    <property type="entry name" value="3-deoxy-D-manno-octulosonate 8-phosphate phosphatase KdsC"/>
    <property type="match status" value="1"/>
</dbReference>
<reference evidence="8" key="1">
    <citation type="journal article" date="2020" name="mSystems">
        <title>Genome- and Community-Level Interaction Insights into Carbon Utilization and Element Cycling Functions of Hydrothermarchaeota in Hydrothermal Sediment.</title>
        <authorList>
            <person name="Zhou Z."/>
            <person name="Liu Y."/>
            <person name="Xu W."/>
            <person name="Pan J."/>
            <person name="Luo Z.H."/>
            <person name="Li M."/>
        </authorList>
    </citation>
    <scope>NUCLEOTIDE SEQUENCE [LARGE SCALE GENOMIC DNA]</scope>
    <source>
        <strain evidence="8">HyVt-102</strain>
    </source>
</reference>
<dbReference type="InterPro" id="IPR023214">
    <property type="entry name" value="HAD_sf"/>
</dbReference>
<comment type="cofactor">
    <cofactor evidence="1 7">
        <name>Mg(2+)</name>
        <dbReference type="ChEBI" id="CHEBI:18420"/>
    </cofactor>
</comment>
<dbReference type="SFLD" id="SFLDS00003">
    <property type="entry name" value="Haloacid_Dehalogenase"/>
    <property type="match status" value="1"/>
</dbReference>
<organism evidence="8">
    <name type="scientific">candidate division WOR-3 bacterium</name>
    <dbReference type="NCBI Taxonomy" id="2052148"/>
    <lineage>
        <taxon>Bacteria</taxon>
        <taxon>Bacteria division WOR-3</taxon>
    </lineage>
</organism>
<dbReference type="SUPFAM" id="SSF56784">
    <property type="entry name" value="HAD-like"/>
    <property type="match status" value="1"/>
</dbReference>
<dbReference type="CDD" id="cd01630">
    <property type="entry name" value="HAD_KDO-like"/>
    <property type="match status" value="1"/>
</dbReference>
<feature type="binding site" evidence="7">
    <location>
        <position position="8"/>
    </location>
    <ligand>
        <name>Mg(2+)</name>
        <dbReference type="ChEBI" id="CHEBI:18420"/>
    </ligand>
</feature>
<dbReference type="GO" id="GO:0046872">
    <property type="term" value="F:metal ion binding"/>
    <property type="evidence" value="ECO:0007669"/>
    <property type="project" value="UniProtKB-KW"/>
</dbReference>
<dbReference type="InterPro" id="IPR010023">
    <property type="entry name" value="KdsC_fam"/>
</dbReference>
<dbReference type="Proteomes" id="UP000885847">
    <property type="component" value="Unassembled WGS sequence"/>
</dbReference>
<keyword evidence="6 7" id="KW-0460">Magnesium</keyword>
<dbReference type="GO" id="GO:0016788">
    <property type="term" value="F:hydrolase activity, acting on ester bonds"/>
    <property type="evidence" value="ECO:0007669"/>
    <property type="project" value="InterPro"/>
</dbReference>
<keyword evidence="4 7" id="KW-0479">Metal-binding</keyword>
<evidence type="ECO:0000256" key="6">
    <source>
        <dbReference type="ARBA" id="ARBA00022842"/>
    </source>
</evidence>
<evidence type="ECO:0000256" key="2">
    <source>
        <dbReference type="ARBA" id="ARBA00005893"/>
    </source>
</evidence>
<evidence type="ECO:0000256" key="3">
    <source>
        <dbReference type="ARBA" id="ARBA00011881"/>
    </source>
</evidence>
<dbReference type="PIRSF" id="PIRSF006118">
    <property type="entry name" value="KDO8-P_Ptase"/>
    <property type="match status" value="1"/>
</dbReference>
<comment type="similarity">
    <text evidence="2">Belongs to the KdsC family.</text>
</comment>
<dbReference type="SFLD" id="SFLDG01136">
    <property type="entry name" value="C1.6:_Phosphoserine_Phosphatas"/>
    <property type="match status" value="1"/>
</dbReference>
<sequence>MFKFLGMDVDGVLTTGEITYTSSGDELKTFDAKDGLGIAMCSRCGIVVAIITGRDSNMVKRRAEDLGVKEVFTGVRNKGYIVKKILEKYGIDREEAVFIGDDIIDIPAMKVVGFPVAVKDAPPEVKNYANMVTTRPGGKGAVREVCEYIMKINGMWNSCVEKLLEEIEGEEF</sequence>
<dbReference type="EMBL" id="DQWE01000359">
    <property type="protein sequence ID" value="HDI83644.1"/>
    <property type="molecule type" value="Genomic_DNA"/>
</dbReference>
<feature type="binding site" evidence="7">
    <location>
        <position position="10"/>
    </location>
    <ligand>
        <name>substrate</name>
    </ligand>
</feature>
<feature type="binding site" evidence="7">
    <location>
        <position position="101"/>
    </location>
    <ligand>
        <name>Mg(2+)</name>
        <dbReference type="ChEBI" id="CHEBI:18420"/>
    </ligand>
</feature>
<evidence type="ECO:0000313" key="8">
    <source>
        <dbReference type="EMBL" id="HDI83644.1"/>
    </source>
</evidence>
<comment type="caution">
    <text evidence="8">The sequence shown here is derived from an EMBL/GenBank/DDBJ whole genome shotgun (WGS) entry which is preliminary data.</text>
</comment>
<evidence type="ECO:0000256" key="1">
    <source>
        <dbReference type="ARBA" id="ARBA00001946"/>
    </source>
</evidence>
<evidence type="ECO:0000256" key="5">
    <source>
        <dbReference type="ARBA" id="ARBA00022801"/>
    </source>
</evidence>
<accession>A0A7C0ZLU3</accession>
<evidence type="ECO:0000256" key="4">
    <source>
        <dbReference type="ARBA" id="ARBA00022723"/>
    </source>
</evidence>
<dbReference type="InterPro" id="IPR036412">
    <property type="entry name" value="HAD-like_sf"/>
</dbReference>
<comment type="subunit">
    <text evidence="3">Homotetramer.</text>
</comment>
<dbReference type="InterPro" id="IPR050793">
    <property type="entry name" value="CMP-NeuNAc_synthase"/>
</dbReference>
<dbReference type="GO" id="GO:0008781">
    <property type="term" value="F:N-acylneuraminate cytidylyltransferase activity"/>
    <property type="evidence" value="ECO:0007669"/>
    <property type="project" value="TreeGrafter"/>
</dbReference>
<name>A0A7C0ZLU3_UNCW3</name>
<dbReference type="NCBIfam" id="TIGR01670">
    <property type="entry name" value="KdsC-phosphatas"/>
    <property type="match status" value="1"/>
</dbReference>
<dbReference type="InterPro" id="IPR006549">
    <property type="entry name" value="HAD-SF_hydro_IIIA"/>
</dbReference>
<protein>
    <submittedName>
        <fullName evidence="8">HAD-IIIA family hydrolase</fullName>
    </submittedName>
</protein>
<proteinExistence type="inferred from homology"/>
<dbReference type="NCBIfam" id="TIGR01662">
    <property type="entry name" value="HAD-SF-IIIA"/>
    <property type="match status" value="1"/>
</dbReference>
<dbReference type="SFLD" id="SFLDG01138">
    <property type="entry name" value="C1.6.2:_Deoxy-d-mannose-octulo"/>
    <property type="match status" value="1"/>
</dbReference>
<keyword evidence="5 8" id="KW-0378">Hydrolase</keyword>
<dbReference type="PANTHER" id="PTHR21485">
    <property type="entry name" value="HAD SUPERFAMILY MEMBERS CMAS AND KDSC"/>
    <property type="match status" value="1"/>
</dbReference>
<dbReference type="Pfam" id="PF08282">
    <property type="entry name" value="Hydrolase_3"/>
    <property type="match status" value="1"/>
</dbReference>
<evidence type="ECO:0000256" key="7">
    <source>
        <dbReference type="PIRSR" id="PIRSR006118-2"/>
    </source>
</evidence>
<dbReference type="PANTHER" id="PTHR21485:SF3">
    <property type="entry name" value="N-ACYLNEURAMINATE CYTIDYLYLTRANSFERASE"/>
    <property type="match status" value="1"/>
</dbReference>
<gene>
    <name evidence="8" type="ORF">ENF18_07635</name>
</gene>
<dbReference type="AlphaFoldDB" id="A0A7C0ZLU3"/>
<dbReference type="Gene3D" id="3.40.50.1000">
    <property type="entry name" value="HAD superfamily/HAD-like"/>
    <property type="match status" value="1"/>
</dbReference>